<evidence type="ECO:0000313" key="3">
    <source>
        <dbReference type="Proteomes" id="UP000075583"/>
    </source>
</evidence>
<dbReference type="SUPFAM" id="SSF54975">
    <property type="entry name" value="Acylphosphatase/BLUF domain-like"/>
    <property type="match status" value="1"/>
</dbReference>
<dbReference type="InterPro" id="IPR036046">
    <property type="entry name" value="Acylphosphatase-like_dom_sf"/>
</dbReference>
<reference evidence="2" key="1">
    <citation type="submission" date="2016-01" db="EMBL/GenBank/DDBJ databases">
        <title>Genome sequencing of Roseivirga ehrenbergii KMM 6017.</title>
        <authorList>
            <person name="Selvaratnam C."/>
            <person name="Thevarajoo S."/>
            <person name="Goh K.M."/>
            <person name="Ee R."/>
            <person name="Chan K.-G."/>
            <person name="Chong C.S."/>
        </authorList>
    </citation>
    <scope>NUCLEOTIDE SEQUENCE [LARGE SCALE GENOMIC DNA]</scope>
    <source>
        <strain evidence="2">KMM 6017</strain>
    </source>
</reference>
<dbReference type="SMART" id="SM01034">
    <property type="entry name" value="BLUF"/>
    <property type="match status" value="1"/>
</dbReference>
<dbReference type="InterPro" id="IPR007024">
    <property type="entry name" value="BLUF_domain"/>
</dbReference>
<evidence type="ECO:0000259" key="1">
    <source>
        <dbReference type="PROSITE" id="PS50925"/>
    </source>
</evidence>
<dbReference type="GO" id="GO:0009882">
    <property type="term" value="F:blue light photoreceptor activity"/>
    <property type="evidence" value="ECO:0007669"/>
    <property type="project" value="InterPro"/>
</dbReference>
<protein>
    <recommendedName>
        <fullName evidence="1">BLUF domain-containing protein</fullName>
    </recommendedName>
</protein>
<dbReference type="AlphaFoldDB" id="A0A150XTA7"/>
<name>A0A150XTA7_ROSEK</name>
<organism evidence="2 3">
    <name type="scientific">Roseivirga ehrenbergii (strain DSM 102268 / JCM 13514 / KCTC 12282 / NCIMB 14502 / KMM 6017)</name>
    <dbReference type="NCBI Taxonomy" id="279360"/>
    <lineage>
        <taxon>Bacteria</taxon>
        <taxon>Pseudomonadati</taxon>
        <taxon>Bacteroidota</taxon>
        <taxon>Cytophagia</taxon>
        <taxon>Cytophagales</taxon>
        <taxon>Roseivirgaceae</taxon>
        <taxon>Roseivirga</taxon>
    </lineage>
</organism>
<dbReference type="EMBL" id="LQZQ01000001">
    <property type="protein sequence ID" value="KYG81967.1"/>
    <property type="molecule type" value="Genomic_DNA"/>
</dbReference>
<comment type="caution">
    <text evidence="2">The sequence shown here is derived from an EMBL/GenBank/DDBJ whole genome shotgun (WGS) entry which is preliminary data.</text>
</comment>
<gene>
    <name evidence="2" type="ORF">MB14_00820</name>
</gene>
<keyword evidence="3" id="KW-1185">Reference proteome</keyword>
<dbReference type="Gene3D" id="3.30.70.100">
    <property type="match status" value="1"/>
</dbReference>
<sequence>MLFELIYHSKTTSNIEDYEIENILKTARKFNTTNNITGCLLFHNNQFLQILEGDFDKVNKLYKKIRTDTRHKNVITLHMQEIKNLSYRNWSMAYQKFSNDSIKHTLGIREFNDILDKNDFGSTSKEIFIYMSQIILASN</sequence>
<evidence type="ECO:0000313" key="2">
    <source>
        <dbReference type="EMBL" id="KYG81967.1"/>
    </source>
</evidence>
<dbReference type="Pfam" id="PF04940">
    <property type="entry name" value="BLUF"/>
    <property type="match status" value="1"/>
</dbReference>
<proteinExistence type="predicted"/>
<dbReference type="GO" id="GO:0071949">
    <property type="term" value="F:FAD binding"/>
    <property type="evidence" value="ECO:0007669"/>
    <property type="project" value="InterPro"/>
</dbReference>
<dbReference type="Proteomes" id="UP000075583">
    <property type="component" value="Unassembled WGS sequence"/>
</dbReference>
<dbReference type="PROSITE" id="PS50925">
    <property type="entry name" value="BLUF"/>
    <property type="match status" value="1"/>
</dbReference>
<dbReference type="STRING" id="279360.MB14_00820"/>
<accession>A0A150XTA7</accession>
<feature type="domain" description="BLUF" evidence="1">
    <location>
        <begin position="2"/>
        <end position="93"/>
    </location>
</feature>